<dbReference type="EMBL" id="FOMJ01000001">
    <property type="protein sequence ID" value="SFD04720.1"/>
    <property type="molecule type" value="Genomic_DNA"/>
</dbReference>
<keyword evidence="3" id="KW-0963">Cytoplasm</keyword>
<dbReference type="SUPFAM" id="SSF53067">
    <property type="entry name" value="Actin-like ATPase domain"/>
    <property type="match status" value="1"/>
</dbReference>
<sequence length="328" mass="33481">MRVLAGDIGGTHCRFLVAEVDGDRVEPVAEERVPSGDHPDLAPAVRAAFPDGVPGAPARACFAVAGPVHGGRARITNLPWTLEEGRLAGELGLERVTLINDFVGVGEGLPALGPGQYATLQTGERDPGGTIGYLGPGTGLGQGALVPCGDGHAVVPSEGGHAGLAPRTEREVALVAWWRERLGRVCREDLLSGPGLARIAAYLREREGIAPGPEVAAALADGDEDPAAILGRAGLAGEDPLATATVATFAELLGAIAGDWGLETAATGGLFLAGGIPPRLLPALREPAFVEAFNDKGPMTPLATRLPVHVVTEPRVGLLGAARRAAGQ</sequence>
<dbReference type="GO" id="GO:0004340">
    <property type="term" value="F:glucokinase activity"/>
    <property type="evidence" value="ECO:0007669"/>
    <property type="project" value="UniProtKB-UniRule"/>
</dbReference>
<dbReference type="Gene3D" id="3.40.367.20">
    <property type="match status" value="1"/>
</dbReference>
<evidence type="ECO:0000313" key="5">
    <source>
        <dbReference type="EMBL" id="SFD04720.1"/>
    </source>
</evidence>
<reference evidence="5" key="1">
    <citation type="submission" date="2016-10" db="EMBL/GenBank/DDBJ databases">
        <authorList>
            <person name="de Groot N.N."/>
        </authorList>
    </citation>
    <scope>NUCLEOTIDE SEQUENCE [LARGE SCALE GENOMIC DNA]</scope>
    <source>
        <strain evidence="5">HL3</strain>
    </source>
</reference>
<evidence type="ECO:0000256" key="1">
    <source>
        <dbReference type="ARBA" id="ARBA00022679"/>
    </source>
</evidence>
<dbReference type="Pfam" id="PF02685">
    <property type="entry name" value="Glucokinase"/>
    <property type="match status" value="1"/>
</dbReference>
<dbReference type="STRING" id="1123397.SAMN05660831_00592"/>
<comment type="catalytic activity">
    <reaction evidence="3">
        <text>D-glucose + ATP = D-glucose 6-phosphate + ADP + H(+)</text>
        <dbReference type="Rhea" id="RHEA:17825"/>
        <dbReference type="ChEBI" id="CHEBI:4167"/>
        <dbReference type="ChEBI" id="CHEBI:15378"/>
        <dbReference type="ChEBI" id="CHEBI:30616"/>
        <dbReference type="ChEBI" id="CHEBI:61548"/>
        <dbReference type="ChEBI" id="CHEBI:456216"/>
        <dbReference type="EC" id="2.7.1.2"/>
    </reaction>
</comment>
<keyword evidence="3" id="KW-0547">Nucleotide-binding</keyword>
<dbReference type="AlphaFoldDB" id="A0A1I1PFC9"/>
<dbReference type="CDD" id="cd24008">
    <property type="entry name" value="ASKHA_NBD_GLK"/>
    <property type="match status" value="1"/>
</dbReference>
<evidence type="ECO:0000256" key="3">
    <source>
        <dbReference type="HAMAP-Rule" id="MF_00524"/>
    </source>
</evidence>
<dbReference type="GO" id="GO:0005737">
    <property type="term" value="C:cytoplasm"/>
    <property type="evidence" value="ECO:0007669"/>
    <property type="project" value="UniProtKB-SubCell"/>
</dbReference>
<proteinExistence type="inferred from homology"/>
<evidence type="ECO:0000256" key="2">
    <source>
        <dbReference type="ARBA" id="ARBA00022777"/>
    </source>
</evidence>
<dbReference type="PANTHER" id="PTHR47363">
    <property type="entry name" value="GLUCOKINASE"/>
    <property type="match status" value="1"/>
</dbReference>
<comment type="subcellular location">
    <subcellularLocation>
        <location evidence="3">Cytoplasm</location>
    </subcellularLocation>
</comment>
<dbReference type="InterPro" id="IPR043129">
    <property type="entry name" value="ATPase_NBD"/>
</dbReference>
<feature type="binding site" evidence="3">
    <location>
        <begin position="6"/>
        <end position="11"/>
    </location>
    <ligand>
        <name>ATP</name>
        <dbReference type="ChEBI" id="CHEBI:30616"/>
    </ligand>
</feature>
<dbReference type="HAMAP" id="MF_00524">
    <property type="entry name" value="Glucokinase"/>
    <property type="match status" value="1"/>
</dbReference>
<keyword evidence="3" id="KW-0324">Glycolysis</keyword>
<keyword evidence="1 3" id="KW-0808">Transferase</keyword>
<comment type="similarity">
    <text evidence="3 4">Belongs to the bacterial glucokinase family.</text>
</comment>
<evidence type="ECO:0000256" key="4">
    <source>
        <dbReference type="RuleBase" id="RU004046"/>
    </source>
</evidence>
<dbReference type="NCBIfam" id="TIGR00749">
    <property type="entry name" value="glk"/>
    <property type="match status" value="1"/>
</dbReference>
<keyword evidence="3" id="KW-0067">ATP-binding</keyword>
<dbReference type="InterPro" id="IPR003836">
    <property type="entry name" value="Glucokinase"/>
</dbReference>
<dbReference type="GO" id="GO:0005524">
    <property type="term" value="F:ATP binding"/>
    <property type="evidence" value="ECO:0007669"/>
    <property type="project" value="UniProtKB-UniRule"/>
</dbReference>
<dbReference type="Proteomes" id="UP000198611">
    <property type="component" value="Unassembled WGS sequence"/>
</dbReference>
<dbReference type="Gene3D" id="3.30.420.40">
    <property type="match status" value="1"/>
</dbReference>
<keyword evidence="2 3" id="KW-0418">Kinase</keyword>
<dbReference type="RefSeq" id="WP_093427236.1">
    <property type="nucleotide sequence ID" value="NZ_FOMJ01000001.1"/>
</dbReference>
<keyword evidence="6" id="KW-1185">Reference proteome</keyword>
<dbReference type="OrthoDB" id="9800595at2"/>
<name>A0A1I1PFC9_9GAMM</name>
<dbReference type="PANTHER" id="PTHR47363:SF1">
    <property type="entry name" value="GLUCOKINASE"/>
    <property type="match status" value="1"/>
</dbReference>
<evidence type="ECO:0000313" key="6">
    <source>
        <dbReference type="Proteomes" id="UP000198611"/>
    </source>
</evidence>
<protein>
    <recommendedName>
        <fullName evidence="3">Glucokinase</fullName>
        <ecNumber evidence="3">2.7.1.2</ecNumber>
    </recommendedName>
    <alternativeName>
        <fullName evidence="3">Glucose kinase</fullName>
    </alternativeName>
</protein>
<dbReference type="GO" id="GO:0005536">
    <property type="term" value="F:D-glucose binding"/>
    <property type="evidence" value="ECO:0007669"/>
    <property type="project" value="InterPro"/>
</dbReference>
<accession>A0A1I1PFC9</accession>
<organism evidence="5 6">
    <name type="scientific">Thiohalospira halophila DSM 15071</name>
    <dbReference type="NCBI Taxonomy" id="1123397"/>
    <lineage>
        <taxon>Bacteria</taxon>
        <taxon>Pseudomonadati</taxon>
        <taxon>Pseudomonadota</taxon>
        <taxon>Gammaproteobacteria</taxon>
        <taxon>Thiohalospirales</taxon>
        <taxon>Thiohalospiraceae</taxon>
        <taxon>Thiohalospira</taxon>
    </lineage>
</organism>
<dbReference type="GO" id="GO:0006096">
    <property type="term" value="P:glycolytic process"/>
    <property type="evidence" value="ECO:0007669"/>
    <property type="project" value="UniProtKB-UniRule"/>
</dbReference>
<gene>
    <name evidence="3" type="primary">glk</name>
    <name evidence="5" type="ORF">SAMN05660831_00592</name>
</gene>
<dbReference type="EC" id="2.7.1.2" evidence="3"/>